<protein>
    <submittedName>
        <fullName evidence="2">Uncharacterized protein</fullName>
    </submittedName>
</protein>
<proteinExistence type="predicted"/>
<dbReference type="EMBL" id="BLSB01000497">
    <property type="protein sequence ID" value="GFP36224.1"/>
    <property type="molecule type" value="Genomic_DNA"/>
</dbReference>
<comment type="caution">
    <text evidence="2">The sequence shown here is derived from an EMBL/GenBank/DDBJ whole genome shotgun (WGS) entry which is preliminary data.</text>
</comment>
<reference evidence="2 3" key="1">
    <citation type="journal article" date="2020" name="Front. Microbiol.">
        <title>Single-cell genomics of novel Actinobacteria with the Wood-Ljungdahl pathway discovered in a serpentinizing system.</title>
        <authorList>
            <person name="Merino N."/>
            <person name="Kawai M."/>
            <person name="Boyd E.S."/>
            <person name="Colman D.R."/>
            <person name="McGlynn S.E."/>
            <person name="Nealson K.H."/>
            <person name="Kurokawa K."/>
            <person name="Hongoh Y."/>
        </authorList>
    </citation>
    <scope>NUCLEOTIDE SEQUENCE [LARGE SCALE GENOMIC DNA]</scope>
    <source>
        <strain evidence="2 3">S43</strain>
    </source>
</reference>
<dbReference type="SUPFAM" id="SSF46689">
    <property type="entry name" value="Homeodomain-like"/>
    <property type="match status" value="1"/>
</dbReference>
<dbReference type="Proteomes" id="UP000576480">
    <property type="component" value="Unassembled WGS sequence"/>
</dbReference>
<dbReference type="Gene3D" id="1.10.357.10">
    <property type="entry name" value="Tetracycline Repressor, domain 2"/>
    <property type="match status" value="1"/>
</dbReference>
<evidence type="ECO:0000313" key="3">
    <source>
        <dbReference type="Proteomes" id="UP000576480"/>
    </source>
</evidence>
<organism evidence="2 3">
    <name type="scientific">Candidatus Hakubella thermalkaliphila</name>
    <dbReference type="NCBI Taxonomy" id="2754717"/>
    <lineage>
        <taxon>Bacteria</taxon>
        <taxon>Bacillati</taxon>
        <taxon>Actinomycetota</taxon>
        <taxon>Actinomycetota incertae sedis</taxon>
        <taxon>Candidatus Hakubellales</taxon>
        <taxon>Candidatus Hakubellaceae</taxon>
        <taxon>Candidatus Hakubella</taxon>
    </lineage>
</organism>
<sequence>MDSIGIAKSVLYYYFKRKEALFATIIEMGVSSFIAMLKEAIREESDIRGR</sequence>
<keyword evidence="1" id="KW-0812">Transmembrane</keyword>
<keyword evidence="1" id="KW-1133">Transmembrane helix</keyword>
<dbReference type="InterPro" id="IPR009057">
    <property type="entry name" value="Homeodomain-like_sf"/>
</dbReference>
<gene>
    <name evidence="2" type="ORF">HKBW3S43_02012</name>
</gene>
<evidence type="ECO:0000256" key="1">
    <source>
        <dbReference type="SAM" id="Phobius"/>
    </source>
</evidence>
<feature type="transmembrane region" description="Helical" evidence="1">
    <location>
        <begin position="20"/>
        <end position="41"/>
    </location>
</feature>
<accession>A0A6V8PWN7</accession>
<dbReference type="AlphaFoldDB" id="A0A6V8PWN7"/>
<name>A0A6V8PWN7_9ACTN</name>
<evidence type="ECO:0000313" key="2">
    <source>
        <dbReference type="EMBL" id="GFP36224.1"/>
    </source>
</evidence>
<keyword evidence="1" id="KW-0472">Membrane</keyword>
<feature type="non-terminal residue" evidence="2">
    <location>
        <position position="50"/>
    </location>
</feature>